<dbReference type="EMBL" id="CAJNJA010030362">
    <property type="protein sequence ID" value="CAE7642445.1"/>
    <property type="molecule type" value="Genomic_DNA"/>
</dbReference>
<feature type="compositionally biased region" description="Low complexity" evidence="1">
    <location>
        <begin position="25"/>
        <end position="35"/>
    </location>
</feature>
<dbReference type="OrthoDB" id="10516148at2759"/>
<protein>
    <submittedName>
        <fullName evidence="2">Uncharacterized protein</fullName>
    </submittedName>
</protein>
<gene>
    <name evidence="2" type="ORF">SNEC2469_LOCUS18152</name>
</gene>
<accession>A0A812VTX3</accession>
<dbReference type="AlphaFoldDB" id="A0A812VTX3"/>
<keyword evidence="3" id="KW-1185">Reference proteome</keyword>
<name>A0A812VTX3_9DINO</name>
<organism evidence="2 3">
    <name type="scientific">Symbiodinium necroappetens</name>
    <dbReference type="NCBI Taxonomy" id="1628268"/>
    <lineage>
        <taxon>Eukaryota</taxon>
        <taxon>Sar</taxon>
        <taxon>Alveolata</taxon>
        <taxon>Dinophyceae</taxon>
        <taxon>Suessiales</taxon>
        <taxon>Symbiodiniaceae</taxon>
        <taxon>Symbiodinium</taxon>
    </lineage>
</organism>
<feature type="region of interest" description="Disordered" evidence="1">
    <location>
        <begin position="1"/>
        <end position="35"/>
    </location>
</feature>
<comment type="caution">
    <text evidence="2">The sequence shown here is derived from an EMBL/GenBank/DDBJ whole genome shotgun (WGS) entry which is preliminary data.</text>
</comment>
<proteinExistence type="predicted"/>
<evidence type="ECO:0000313" key="2">
    <source>
        <dbReference type="EMBL" id="CAE7642445.1"/>
    </source>
</evidence>
<evidence type="ECO:0000313" key="3">
    <source>
        <dbReference type="Proteomes" id="UP000601435"/>
    </source>
</evidence>
<dbReference type="Proteomes" id="UP000601435">
    <property type="component" value="Unassembled WGS sequence"/>
</dbReference>
<reference evidence="2" key="1">
    <citation type="submission" date="2021-02" db="EMBL/GenBank/DDBJ databases">
        <authorList>
            <person name="Dougan E. K."/>
            <person name="Rhodes N."/>
            <person name="Thang M."/>
            <person name="Chan C."/>
        </authorList>
    </citation>
    <scope>NUCLEOTIDE SEQUENCE</scope>
</reference>
<sequence length="150" mass="16772">MAAAHERTLSRGPARPPSKPPTIVKSQSLSSLKQSHSVDIRRRVLAAVDKYPGLKSAEEYVAARAGAAREKDRQAEKEYWANLRKFKDDVKSVFKLPSDSYAGKRSVQDEIMEKVEKGQRALQETDEAYKMWLQAGTFSLPGCPRAGHEN</sequence>
<evidence type="ECO:0000256" key="1">
    <source>
        <dbReference type="SAM" id="MobiDB-lite"/>
    </source>
</evidence>